<evidence type="ECO:0000313" key="3">
    <source>
        <dbReference type="Proteomes" id="UP001218218"/>
    </source>
</evidence>
<sequence length="192" mass="20314">MLFTTLLSALALLSPALAVSINNTLYIITNSERPSLGRPGLSPVGWLRAQSCIPPIFANLNLGLILVCKPNIKTGACLPANATAAPLAASLGLVPDTHCGTGDNANDDCVGDALKKYAKNSTQSILIVWDANEMDDLLENIDIELPDGDDDDDEDEDDLAVHADIVLIKNLKQKVIETSMNCSIDGQAPGSF</sequence>
<dbReference type="Proteomes" id="UP001218218">
    <property type="component" value="Unassembled WGS sequence"/>
</dbReference>
<organism evidence="2 3">
    <name type="scientific">Mycena albidolilacea</name>
    <dbReference type="NCBI Taxonomy" id="1033008"/>
    <lineage>
        <taxon>Eukaryota</taxon>
        <taxon>Fungi</taxon>
        <taxon>Dikarya</taxon>
        <taxon>Basidiomycota</taxon>
        <taxon>Agaricomycotina</taxon>
        <taxon>Agaricomycetes</taxon>
        <taxon>Agaricomycetidae</taxon>
        <taxon>Agaricales</taxon>
        <taxon>Marasmiineae</taxon>
        <taxon>Mycenaceae</taxon>
        <taxon>Mycena</taxon>
    </lineage>
</organism>
<protein>
    <submittedName>
        <fullName evidence="2">Uncharacterized protein</fullName>
    </submittedName>
</protein>
<accession>A0AAD7ES24</accession>
<name>A0AAD7ES24_9AGAR</name>
<keyword evidence="1" id="KW-0732">Signal</keyword>
<comment type="caution">
    <text evidence="2">The sequence shown here is derived from an EMBL/GenBank/DDBJ whole genome shotgun (WGS) entry which is preliminary data.</text>
</comment>
<reference evidence="2" key="1">
    <citation type="submission" date="2023-03" db="EMBL/GenBank/DDBJ databases">
        <title>Massive genome expansion in bonnet fungi (Mycena s.s.) driven by repeated elements and novel gene families across ecological guilds.</title>
        <authorList>
            <consortium name="Lawrence Berkeley National Laboratory"/>
            <person name="Harder C.B."/>
            <person name="Miyauchi S."/>
            <person name="Viragh M."/>
            <person name="Kuo A."/>
            <person name="Thoen E."/>
            <person name="Andreopoulos B."/>
            <person name="Lu D."/>
            <person name="Skrede I."/>
            <person name="Drula E."/>
            <person name="Henrissat B."/>
            <person name="Morin E."/>
            <person name="Kohler A."/>
            <person name="Barry K."/>
            <person name="LaButti K."/>
            <person name="Morin E."/>
            <person name="Salamov A."/>
            <person name="Lipzen A."/>
            <person name="Mereny Z."/>
            <person name="Hegedus B."/>
            <person name="Baldrian P."/>
            <person name="Stursova M."/>
            <person name="Weitz H."/>
            <person name="Taylor A."/>
            <person name="Grigoriev I.V."/>
            <person name="Nagy L.G."/>
            <person name="Martin F."/>
            <person name="Kauserud H."/>
        </authorList>
    </citation>
    <scope>NUCLEOTIDE SEQUENCE</scope>
    <source>
        <strain evidence="2">CBHHK002</strain>
    </source>
</reference>
<keyword evidence="3" id="KW-1185">Reference proteome</keyword>
<dbReference type="EMBL" id="JARIHO010000019">
    <property type="protein sequence ID" value="KAJ7347321.1"/>
    <property type="molecule type" value="Genomic_DNA"/>
</dbReference>
<proteinExistence type="predicted"/>
<gene>
    <name evidence="2" type="ORF">DFH08DRAFT_867755</name>
</gene>
<dbReference type="AlphaFoldDB" id="A0AAD7ES24"/>
<evidence type="ECO:0000313" key="2">
    <source>
        <dbReference type="EMBL" id="KAJ7347321.1"/>
    </source>
</evidence>
<evidence type="ECO:0000256" key="1">
    <source>
        <dbReference type="SAM" id="SignalP"/>
    </source>
</evidence>
<feature type="signal peptide" evidence="1">
    <location>
        <begin position="1"/>
        <end position="18"/>
    </location>
</feature>
<feature type="chain" id="PRO_5041926643" evidence="1">
    <location>
        <begin position="19"/>
        <end position="192"/>
    </location>
</feature>